<accession>A0A1Q9DJW9</accession>
<keyword evidence="7" id="KW-1185">Reference proteome</keyword>
<dbReference type="OrthoDB" id="441329at2759"/>
<feature type="transmembrane region" description="Helical" evidence="4">
    <location>
        <begin position="91"/>
        <end position="112"/>
    </location>
</feature>
<dbReference type="EMBL" id="LSRX01000502">
    <property type="protein sequence ID" value="OLP95440.1"/>
    <property type="molecule type" value="Genomic_DNA"/>
</dbReference>
<dbReference type="GO" id="GO:0003723">
    <property type="term" value="F:RNA binding"/>
    <property type="evidence" value="ECO:0007669"/>
    <property type="project" value="UniProtKB-UniRule"/>
</dbReference>
<proteinExistence type="predicted"/>
<evidence type="ECO:0000313" key="6">
    <source>
        <dbReference type="EMBL" id="OLP95440.1"/>
    </source>
</evidence>
<evidence type="ECO:0000313" key="7">
    <source>
        <dbReference type="Proteomes" id="UP000186817"/>
    </source>
</evidence>
<dbReference type="CDD" id="cd00105">
    <property type="entry name" value="KH-I"/>
    <property type="match status" value="2"/>
</dbReference>
<evidence type="ECO:0000259" key="5">
    <source>
        <dbReference type="SMART" id="SM00322"/>
    </source>
</evidence>
<feature type="compositionally biased region" description="Polar residues" evidence="3">
    <location>
        <begin position="473"/>
        <end position="492"/>
    </location>
</feature>
<dbReference type="PANTHER" id="PTHR10288">
    <property type="entry name" value="KH DOMAIN CONTAINING RNA BINDING PROTEIN"/>
    <property type="match status" value="1"/>
</dbReference>
<dbReference type="InterPro" id="IPR036869">
    <property type="entry name" value="J_dom_sf"/>
</dbReference>
<dbReference type="Gene3D" id="1.10.287.110">
    <property type="entry name" value="DnaJ domain"/>
    <property type="match status" value="1"/>
</dbReference>
<evidence type="ECO:0000256" key="3">
    <source>
        <dbReference type="SAM" id="MobiDB-lite"/>
    </source>
</evidence>
<evidence type="ECO:0000256" key="1">
    <source>
        <dbReference type="ARBA" id="ARBA00022737"/>
    </source>
</evidence>
<dbReference type="InterPro" id="IPR004088">
    <property type="entry name" value="KH_dom_type_1"/>
</dbReference>
<feature type="compositionally biased region" description="Basic and acidic residues" evidence="3">
    <location>
        <begin position="989"/>
        <end position="1002"/>
    </location>
</feature>
<evidence type="ECO:0000256" key="4">
    <source>
        <dbReference type="SAM" id="Phobius"/>
    </source>
</evidence>
<dbReference type="Gene3D" id="3.30.1370.10">
    <property type="entry name" value="K Homology domain, type 1"/>
    <property type="match status" value="2"/>
</dbReference>
<keyword evidence="1" id="KW-0677">Repeat</keyword>
<gene>
    <name evidence="6" type="ORF">AK812_SmicGene22440</name>
</gene>
<dbReference type="InterPro" id="IPR001623">
    <property type="entry name" value="DnaJ_domain"/>
</dbReference>
<keyword evidence="2" id="KW-0694">RNA-binding</keyword>
<feature type="transmembrane region" description="Helical" evidence="4">
    <location>
        <begin position="65"/>
        <end position="85"/>
    </location>
</feature>
<feature type="domain" description="K Homology" evidence="5">
    <location>
        <begin position="801"/>
        <end position="877"/>
    </location>
</feature>
<feature type="compositionally biased region" description="Low complexity" evidence="3">
    <location>
        <begin position="956"/>
        <end position="968"/>
    </location>
</feature>
<name>A0A1Q9DJW9_SYMMI</name>
<protein>
    <recommendedName>
        <fullName evidence="5">K Homology domain-containing protein</fullName>
    </recommendedName>
</protein>
<comment type="caution">
    <text evidence="6">The sequence shown here is derived from an EMBL/GenBank/DDBJ whole genome shotgun (WGS) entry which is preliminary data.</text>
</comment>
<feature type="domain" description="K Homology" evidence="5">
    <location>
        <begin position="691"/>
        <end position="768"/>
    </location>
</feature>
<feature type="compositionally biased region" description="Basic and acidic residues" evidence="3">
    <location>
        <begin position="1086"/>
        <end position="1095"/>
    </location>
</feature>
<feature type="region of interest" description="Disordered" evidence="3">
    <location>
        <begin position="1336"/>
        <end position="1357"/>
    </location>
</feature>
<dbReference type="SUPFAM" id="SSF54791">
    <property type="entry name" value="Eukaryotic type KH-domain (KH-domain type I)"/>
    <property type="match status" value="2"/>
</dbReference>
<feature type="transmembrane region" description="Helical" evidence="4">
    <location>
        <begin position="119"/>
        <end position="140"/>
    </location>
</feature>
<keyword evidence="4" id="KW-1133">Transmembrane helix</keyword>
<feature type="region of interest" description="Disordered" evidence="3">
    <location>
        <begin position="956"/>
        <end position="1002"/>
    </location>
</feature>
<sequence>MVAALLAAFAAFALLFTLGVCWLWPDYVDGSDPPKVRRILIVVVLVLTLEETLLCFGGAISFRSLVVIFICNIWGHLDASLRYPIVHDLDSFFALKQLFLVLVKTAGYLLGFRDITKNLGWVVLALLVNVCTVPIVWLTALPIGDVGSYHQKHDVLDQDLAVRFWCTVTSSTERAAAVARWKAMARRALADVARAVPLLKPAALRIDPALVRLLKANSVCSGSSYPLEKSVAMLSNVNVANPAMIEYLYTLIMTDKTKAVVASITAEEGDLSLAATSTKRYNSTNNKTRRSWFTCTPMLGSASVTAWHMRGTLAVALQVFVGALDPLDAEPPPVEMPQRESSKESGDIVALRLFSPVRSTTQEAIKAEVIAAEAALEMRAEVDGLPVVYDSPAVSISLRRVSPDALMQNGAEVEAPDGASVKIPADPRIKGRHGGPVTVTVTSYHAGDAVKEMPKVKYGAQQQMRADPDLNTEHNSSLEEQANASNQTQNGTKNDRVDFFMTKTSVSWRGTVDVKVPGLSAQVPAHDRPWTPYGESVLYPEEKAGVREELERLAALQDNDERLRGCRKLARQWHPDKHPPEDREKATEIFEYMQELRLALGLSARGHGEVSPWLHSAALAYQYEVREHGVSATPVSVLLYNTERSVSTEHEAPTSLSDKILTITGTREQKEQALTSIVADLLEFQGVPEDSPDICVLVMPSCAIGAVIGTKGAKISEIMAESGTVGCLSCDIDVGRECITGMPDNPVVLKGQRSQIVRAAVLANDVLQDLADKGRVNADDFRYIPGRTPAPRLGSRGTFSSCAAARFLFDKEFAGFIIGKGGEKITRIRDQTGATLQFRGSAEEVALFLGPDDRILDIRGAATQRNQAVEFCFKEMESAPQPIQETRVFIPLAVPEAPLEETVARTGASCSLSQDVHITSPESAERIVRLEGAPSERLAATLGLLAKADEYATASVPSARPPVAAVAPRTDRPNGIAAPSVPSALVAQSKEEDSSEQRIEPETGKAYTFAEFRVAFAGTYSEQDICDYWRDACTPVQKRERGEGSAGPGHVDHADHVDPEPVQVQAKLSNQHQPDGPGSEHANLADSKEVKEADLRTSPPEQKASTDPAPSRDVPSSAAVSLPQWREHLVEAPRSQLHVVLPTALVKGPLVQQGFLAEIAVGCHVQIDVCGEIASGQLQVILSGTGAANAMAVVALQCAGDPTVPSPDVRPEVLLTRAVVMGSETGAVAAHKLDDVMKRRREVCAEFESNPAATTADATCAIKNGYSWNPNTSDMTQKRQPTSDMQLQSLLSERRGRCHVLESSPAPVIADALWNRTPAPLQAYQHHCRTTATEHATGLRSEEHPQGLDATPSMPSRNYGMEKPLEIKWSSWLDALQVAGSSHNPDQSEKASAATARLLQLIAWHDDTLTTSLRRMLAEAFVRKHLSFLSFEQDHLDAVIVVLLRYHSPAMLPRLVGPVPSTETEGGESTAGLLDQAAASPVLDLLLGRPCMSGLECEDASAALALLQICDETVRSGSEIILVFVIVAVLASPDLSLSDSKSALLLWSSAESLLASTPRSMLGSLAAGARDQALRLPVGSVAADEVLHHVYERPDSQWRLVVVDIRDSSLASLPVCLRLPAASNFEEFAASLPAEHALHFCIIADDPLEALKLCLHISGPSGACRPHISLAEGGWRAVEELALALGLELLPGVRECTEMDEADNAHGIAGTVVEVAEHVASLTSVAASIAFRGAFWATGVHATKHGAEIYTDELMEV</sequence>
<keyword evidence="4" id="KW-0472">Membrane</keyword>
<reference evidence="6 7" key="1">
    <citation type="submission" date="2016-02" db="EMBL/GenBank/DDBJ databases">
        <title>Genome analysis of coral dinoflagellate symbionts highlights evolutionary adaptations to a symbiotic lifestyle.</title>
        <authorList>
            <person name="Aranda M."/>
            <person name="Li Y."/>
            <person name="Liew Y.J."/>
            <person name="Baumgarten S."/>
            <person name="Simakov O."/>
            <person name="Wilson M."/>
            <person name="Piel J."/>
            <person name="Ashoor H."/>
            <person name="Bougouffa S."/>
            <person name="Bajic V.B."/>
            <person name="Ryu T."/>
            <person name="Ravasi T."/>
            <person name="Bayer T."/>
            <person name="Micklem G."/>
            <person name="Kim H."/>
            <person name="Bhak J."/>
            <person name="Lajeunesse T.C."/>
            <person name="Voolstra C.R."/>
        </authorList>
    </citation>
    <scope>NUCLEOTIDE SEQUENCE [LARGE SCALE GENOMIC DNA]</scope>
    <source>
        <strain evidence="6 7">CCMP2467</strain>
    </source>
</reference>
<evidence type="ECO:0000256" key="2">
    <source>
        <dbReference type="PROSITE-ProRule" id="PRU00117"/>
    </source>
</evidence>
<organism evidence="6 7">
    <name type="scientific">Symbiodinium microadriaticum</name>
    <name type="common">Dinoflagellate</name>
    <name type="synonym">Zooxanthella microadriatica</name>
    <dbReference type="NCBI Taxonomy" id="2951"/>
    <lineage>
        <taxon>Eukaryota</taxon>
        <taxon>Sar</taxon>
        <taxon>Alveolata</taxon>
        <taxon>Dinophyceae</taxon>
        <taxon>Suessiales</taxon>
        <taxon>Symbiodiniaceae</taxon>
        <taxon>Symbiodinium</taxon>
    </lineage>
</organism>
<dbReference type="InterPro" id="IPR004087">
    <property type="entry name" value="KH_dom"/>
</dbReference>
<dbReference type="SMART" id="SM00322">
    <property type="entry name" value="KH"/>
    <property type="match status" value="2"/>
</dbReference>
<feature type="region of interest" description="Disordered" evidence="3">
    <location>
        <begin position="1067"/>
        <end position="1120"/>
    </location>
</feature>
<dbReference type="Pfam" id="PF00013">
    <property type="entry name" value="KH_1"/>
    <property type="match status" value="2"/>
</dbReference>
<dbReference type="Proteomes" id="UP000186817">
    <property type="component" value="Unassembled WGS sequence"/>
</dbReference>
<feature type="region of interest" description="Disordered" evidence="3">
    <location>
        <begin position="469"/>
        <end position="495"/>
    </location>
</feature>
<feature type="transmembrane region" description="Helical" evidence="4">
    <location>
        <begin position="39"/>
        <end position="58"/>
    </location>
</feature>
<keyword evidence="4" id="KW-0812">Transmembrane</keyword>
<dbReference type="InterPro" id="IPR036612">
    <property type="entry name" value="KH_dom_type_1_sf"/>
</dbReference>
<dbReference type="PROSITE" id="PS50084">
    <property type="entry name" value="KH_TYPE_1"/>
    <property type="match status" value="2"/>
</dbReference>
<dbReference type="CDD" id="cd06257">
    <property type="entry name" value="DnaJ"/>
    <property type="match status" value="1"/>
</dbReference>